<evidence type="ECO:0000313" key="2">
    <source>
        <dbReference type="Proteomes" id="UP001556220"/>
    </source>
</evidence>
<dbReference type="Pfam" id="PF02566">
    <property type="entry name" value="OsmC"/>
    <property type="match status" value="1"/>
</dbReference>
<protein>
    <submittedName>
        <fullName evidence="1">OsmC family protein</fullName>
        <ecNumber evidence="1">1.11.1.-</ecNumber>
    </submittedName>
</protein>
<reference evidence="1 2" key="1">
    <citation type="submission" date="2024-06" db="EMBL/GenBank/DDBJ databases">
        <authorList>
            <person name="Woo H."/>
        </authorList>
    </citation>
    <scope>NUCLEOTIDE SEQUENCE [LARGE SCALE GENOMIC DNA]</scope>
    <source>
        <strain evidence="1 2">Si-c</strain>
    </source>
</reference>
<dbReference type="EMBL" id="JBFOHK010000005">
    <property type="protein sequence ID" value="MEW9573422.1"/>
    <property type="molecule type" value="Genomic_DNA"/>
</dbReference>
<dbReference type="Gene3D" id="3.30.300.20">
    <property type="match status" value="1"/>
</dbReference>
<keyword evidence="2" id="KW-1185">Reference proteome</keyword>
<name>A0ABV3QJG3_9GAMM</name>
<sequence length="136" mass="14847">MNAPANVTAAIASTPYTVRLGDDRGHQWLADEPADLHGANAGPDPHRLLLSSLGACTSITLKMYAERKGWPLEGVEVVLDFNPEGKPEDGSNLIRRRIALYGKLDEPQRERLLQIANACPIHKVLSGEIRIDSALE</sequence>
<dbReference type="SUPFAM" id="SSF82784">
    <property type="entry name" value="OsmC-like"/>
    <property type="match status" value="1"/>
</dbReference>
<dbReference type="InterPro" id="IPR015946">
    <property type="entry name" value="KH_dom-like_a/b"/>
</dbReference>
<organism evidence="1 2">
    <name type="scientific">Rhodanobacter lycopersici</name>
    <dbReference type="NCBI Taxonomy" id="3162487"/>
    <lineage>
        <taxon>Bacteria</taxon>
        <taxon>Pseudomonadati</taxon>
        <taxon>Pseudomonadota</taxon>
        <taxon>Gammaproteobacteria</taxon>
        <taxon>Lysobacterales</taxon>
        <taxon>Rhodanobacteraceae</taxon>
        <taxon>Rhodanobacter</taxon>
    </lineage>
</organism>
<comment type="caution">
    <text evidence="1">The sequence shown here is derived from an EMBL/GenBank/DDBJ whole genome shotgun (WGS) entry which is preliminary data.</text>
</comment>
<dbReference type="InterPro" id="IPR036102">
    <property type="entry name" value="OsmC/Ohrsf"/>
</dbReference>
<accession>A0ABV3QJG3</accession>
<keyword evidence="1" id="KW-0560">Oxidoreductase</keyword>
<proteinExistence type="predicted"/>
<dbReference type="EC" id="1.11.1.-" evidence="1"/>
<dbReference type="PANTHER" id="PTHR39624">
    <property type="entry name" value="PROTEIN INVOLVED IN RIMO-MEDIATED BETA-METHYLTHIOLATION OF RIBOSOMAL PROTEIN S12 YCAO"/>
    <property type="match status" value="1"/>
</dbReference>
<keyword evidence="1" id="KW-0575">Peroxidase</keyword>
<evidence type="ECO:0000313" key="1">
    <source>
        <dbReference type="EMBL" id="MEW9573422.1"/>
    </source>
</evidence>
<dbReference type="InterPro" id="IPR003718">
    <property type="entry name" value="OsmC/Ohr_fam"/>
</dbReference>
<dbReference type="PANTHER" id="PTHR39624:SF2">
    <property type="entry name" value="OSMC-LIKE PROTEIN"/>
    <property type="match status" value="1"/>
</dbReference>
<gene>
    <name evidence="1" type="ORF">ABQJ54_16825</name>
</gene>
<dbReference type="GO" id="GO:0004601">
    <property type="term" value="F:peroxidase activity"/>
    <property type="evidence" value="ECO:0007669"/>
    <property type="project" value="UniProtKB-KW"/>
</dbReference>
<dbReference type="Proteomes" id="UP001556220">
    <property type="component" value="Unassembled WGS sequence"/>
</dbReference>
<dbReference type="RefSeq" id="WP_367855479.1">
    <property type="nucleotide sequence ID" value="NZ_JBFOHK010000005.1"/>
</dbReference>